<evidence type="ECO:0000256" key="2">
    <source>
        <dbReference type="ARBA" id="ARBA00022692"/>
    </source>
</evidence>
<feature type="transmembrane region" description="Helical" evidence="5">
    <location>
        <begin position="248"/>
        <end position="267"/>
    </location>
</feature>
<proteinExistence type="predicted"/>
<dbReference type="GO" id="GO:0000297">
    <property type="term" value="F:spermine transmembrane transporter activity"/>
    <property type="evidence" value="ECO:0007669"/>
    <property type="project" value="TreeGrafter"/>
</dbReference>
<evidence type="ECO:0000256" key="3">
    <source>
        <dbReference type="ARBA" id="ARBA00022989"/>
    </source>
</evidence>
<dbReference type="Proteomes" id="UP001056384">
    <property type="component" value="Chromosome 7"/>
</dbReference>
<feature type="transmembrane region" description="Helical" evidence="5">
    <location>
        <begin position="365"/>
        <end position="386"/>
    </location>
</feature>
<feature type="transmembrane region" description="Helical" evidence="5">
    <location>
        <begin position="410"/>
        <end position="427"/>
    </location>
</feature>
<evidence type="ECO:0000313" key="8">
    <source>
        <dbReference type="Proteomes" id="UP001056384"/>
    </source>
</evidence>
<feature type="transmembrane region" description="Helical" evidence="5">
    <location>
        <begin position="433"/>
        <end position="456"/>
    </location>
</feature>
<evidence type="ECO:0000256" key="1">
    <source>
        <dbReference type="ARBA" id="ARBA00004141"/>
    </source>
</evidence>
<evidence type="ECO:0000256" key="4">
    <source>
        <dbReference type="ARBA" id="ARBA00023136"/>
    </source>
</evidence>
<organism evidence="7 8">
    <name type="scientific">Septoria linicola</name>
    <dbReference type="NCBI Taxonomy" id="215465"/>
    <lineage>
        <taxon>Eukaryota</taxon>
        <taxon>Fungi</taxon>
        <taxon>Dikarya</taxon>
        <taxon>Ascomycota</taxon>
        <taxon>Pezizomycotina</taxon>
        <taxon>Dothideomycetes</taxon>
        <taxon>Dothideomycetidae</taxon>
        <taxon>Mycosphaerellales</taxon>
        <taxon>Mycosphaerellaceae</taxon>
        <taxon>Septoria</taxon>
    </lineage>
</organism>
<feature type="transmembrane region" description="Helical" evidence="5">
    <location>
        <begin position="83"/>
        <end position="102"/>
    </location>
</feature>
<dbReference type="Pfam" id="PF07690">
    <property type="entry name" value="MFS_1"/>
    <property type="match status" value="1"/>
</dbReference>
<feature type="transmembrane region" description="Helical" evidence="5">
    <location>
        <begin position="15"/>
        <end position="32"/>
    </location>
</feature>
<dbReference type="InterPro" id="IPR020846">
    <property type="entry name" value="MFS_dom"/>
</dbReference>
<keyword evidence="4 5" id="KW-0472">Membrane</keyword>
<dbReference type="AlphaFoldDB" id="A0A9Q9EMY5"/>
<keyword evidence="2 5" id="KW-0812">Transmembrane</keyword>
<dbReference type="SUPFAM" id="SSF103473">
    <property type="entry name" value="MFS general substrate transporter"/>
    <property type="match status" value="1"/>
</dbReference>
<dbReference type="EMBL" id="CP099424">
    <property type="protein sequence ID" value="USW54948.1"/>
    <property type="molecule type" value="Genomic_DNA"/>
</dbReference>
<feature type="transmembrane region" description="Helical" evidence="5">
    <location>
        <begin position="170"/>
        <end position="191"/>
    </location>
</feature>
<comment type="subcellular location">
    <subcellularLocation>
        <location evidence="1">Membrane</location>
        <topology evidence="1">Multi-pass membrane protein</topology>
    </subcellularLocation>
</comment>
<gene>
    <name evidence="7" type="ORF">Slin15195_G082670</name>
</gene>
<dbReference type="InterPro" id="IPR036259">
    <property type="entry name" value="MFS_trans_sf"/>
</dbReference>
<dbReference type="InterPro" id="IPR011701">
    <property type="entry name" value="MFS"/>
</dbReference>
<evidence type="ECO:0000256" key="5">
    <source>
        <dbReference type="SAM" id="Phobius"/>
    </source>
</evidence>
<keyword evidence="3 5" id="KW-1133">Transmembrane helix</keyword>
<dbReference type="PROSITE" id="PS50850">
    <property type="entry name" value="MFS"/>
    <property type="match status" value="1"/>
</dbReference>
<dbReference type="Gene3D" id="1.20.1250.20">
    <property type="entry name" value="MFS general substrate transporter like domains"/>
    <property type="match status" value="1"/>
</dbReference>
<feature type="transmembrane region" description="Helical" evidence="5">
    <location>
        <begin position="52"/>
        <end position="71"/>
    </location>
</feature>
<dbReference type="OrthoDB" id="3936150at2759"/>
<dbReference type="GO" id="GO:0005886">
    <property type="term" value="C:plasma membrane"/>
    <property type="evidence" value="ECO:0007669"/>
    <property type="project" value="TreeGrafter"/>
</dbReference>
<name>A0A9Q9EMY5_9PEZI</name>
<evidence type="ECO:0000259" key="6">
    <source>
        <dbReference type="PROSITE" id="PS50850"/>
    </source>
</evidence>
<accession>A0A9Q9EMY5</accession>
<dbReference type="PANTHER" id="PTHR23502">
    <property type="entry name" value="MAJOR FACILITATOR SUPERFAMILY"/>
    <property type="match status" value="1"/>
</dbReference>
<feature type="transmembrane region" description="Helical" evidence="5">
    <location>
        <begin position="287"/>
        <end position="305"/>
    </location>
</feature>
<keyword evidence="8" id="KW-1185">Reference proteome</keyword>
<feature type="transmembrane region" description="Helical" evidence="5">
    <location>
        <begin position="142"/>
        <end position="164"/>
    </location>
</feature>
<feature type="transmembrane region" description="Helical" evidence="5">
    <location>
        <begin position="108"/>
        <end position="130"/>
    </location>
</feature>
<dbReference type="GO" id="GO:0015606">
    <property type="term" value="F:spermidine transmembrane transporter activity"/>
    <property type="evidence" value="ECO:0007669"/>
    <property type="project" value="TreeGrafter"/>
</dbReference>
<dbReference type="PANTHER" id="PTHR23502:SF38">
    <property type="entry name" value="POLYAMINE TRANSPORTER 4"/>
    <property type="match status" value="1"/>
</dbReference>
<reference evidence="7" key="1">
    <citation type="submission" date="2022-06" db="EMBL/GenBank/DDBJ databases">
        <title>Complete genome sequences of two strains of the flax pathogen Septoria linicola.</title>
        <authorList>
            <person name="Lapalu N."/>
            <person name="Simon A."/>
            <person name="Demenou B."/>
            <person name="Paumier D."/>
            <person name="Guillot M.-P."/>
            <person name="Gout L."/>
            <person name="Valade R."/>
        </authorList>
    </citation>
    <scope>NUCLEOTIDE SEQUENCE</scope>
    <source>
        <strain evidence="7">SE15195</strain>
    </source>
</reference>
<feature type="domain" description="Major facilitator superfamily (MFS) profile" evidence="6">
    <location>
        <begin position="17"/>
        <end position="470"/>
    </location>
</feature>
<sequence>MEETNPRNWSSRQKWTTVAIVSTFSFISTLASSSISPALQIFQAEFHVGQEVAVLIFCIFNLGLTIGTVISPPTSEKLGRRPVFVICMPLLLIFVLACGFSRSLGNLLTWRLVAGLFGSPGITIASATMTDLFESSERGPGMFCYYSMPWLGSLIGPLIGHLVLTQYGWAWTQWVFLLIASPIVLVGVALLKETRQDVIEQQDTDHKSWRERANVHDLTSGLAQGVRSAPQFLATHILRPIRMLSDPIVGLVCLYSGFNFGLIYAFIVVVPEIFHKTYGFGYTGQGLAFLGLIIGGVAGWTSLIVDDKLLPSFKMSEPASTLETADDNVGKATPAPENRLHGAMLGGVLLSTGLYWFAWTARAEVSYFSPISAMILISWGSLNVYASTSAYVLDTYGPTYGASANGASSLARYGMSFVAPLFALPMYHGLGTAWATTLLAICATLMTPIPFCFYHWGPSIRARGKFTTEA</sequence>
<protein>
    <submittedName>
        <fullName evidence="7">Major facilitator superfamily, MFS transporter superfamily</fullName>
    </submittedName>
</protein>
<evidence type="ECO:0000313" key="7">
    <source>
        <dbReference type="EMBL" id="USW54948.1"/>
    </source>
</evidence>
<feature type="transmembrane region" description="Helical" evidence="5">
    <location>
        <begin position="340"/>
        <end position="359"/>
    </location>
</feature>